<gene>
    <name evidence="2" type="ordered locus">MCP_0005</name>
</gene>
<dbReference type="SUPFAM" id="SSF51182">
    <property type="entry name" value="RmlC-like cupins"/>
    <property type="match status" value="1"/>
</dbReference>
<dbReference type="OrthoDB" id="359249at2157"/>
<dbReference type="InterPro" id="IPR014710">
    <property type="entry name" value="RmlC-like_jellyroll"/>
</dbReference>
<dbReference type="InterPro" id="IPR011051">
    <property type="entry name" value="RmlC_Cupin_sf"/>
</dbReference>
<dbReference type="Pfam" id="PF07883">
    <property type="entry name" value="Cupin_2"/>
    <property type="match status" value="1"/>
</dbReference>
<protein>
    <recommendedName>
        <fullName evidence="1">Cupin type-2 domain-containing protein</fullName>
    </recommendedName>
</protein>
<evidence type="ECO:0000259" key="1">
    <source>
        <dbReference type="Pfam" id="PF07883"/>
    </source>
</evidence>
<dbReference type="AlphaFoldDB" id="D1YUF5"/>
<dbReference type="STRING" id="304371.MCP_0005"/>
<feature type="domain" description="Cupin type-2" evidence="1">
    <location>
        <begin position="38"/>
        <end position="86"/>
    </location>
</feature>
<dbReference type="GeneID" id="8680182"/>
<dbReference type="Proteomes" id="UP000001882">
    <property type="component" value="Chromosome"/>
</dbReference>
<dbReference type="RefSeq" id="WP_012898757.1">
    <property type="nucleotide sequence ID" value="NC_013665.1"/>
</dbReference>
<reference evidence="3" key="3">
    <citation type="journal article" date="2011" name="PLoS ONE">
        <title>Genome sequence of a mesophilic hydrogenotrophic methanogen Methanocella paludicola, the first cultivated representative of the order Methanocellales.</title>
        <authorList>
            <person name="Sakai S."/>
            <person name="Takaki Y."/>
            <person name="Shimamura S."/>
            <person name="Sekine M."/>
            <person name="Tajima T."/>
            <person name="Kosugi H."/>
            <person name="Ichikawa N."/>
            <person name="Tasumi E."/>
            <person name="Hiraki A.T."/>
            <person name="Shimizu A."/>
            <person name="Kato Y."/>
            <person name="Nishiko R."/>
            <person name="Mori K."/>
            <person name="Fujita N."/>
            <person name="Imachi H."/>
            <person name="Takai K."/>
        </authorList>
    </citation>
    <scope>NUCLEOTIDE SEQUENCE [LARGE SCALE GENOMIC DNA]</scope>
    <source>
        <strain evidence="3">DSM 17711 / JCM 13418 / NBRC 101707 / SANAE</strain>
    </source>
</reference>
<proteinExistence type="predicted"/>
<sequence>MEVYRIDIPEGGGPVSLRACPIKTDKVAFNVYSFRPWQALSAHRHPGSDEVFFVVDGRCLFYVGRDTEALGPNNAVYVPSGALHAILSCERGATLVSVQGPQPVTSIYGNLKYFCPACGLEAPLLEGTRTGDLNTCPRCKTAVRLKEAGEAFDAFEIAPPGGARA</sequence>
<reference evidence="2 3" key="2">
    <citation type="journal article" date="2008" name="Int. J. Syst. Evol. Microbiol.">
        <title>Methanocella paludicola gen. nov., sp. nov., a methane-producing archaeon, the first isolate of the lineage 'Rice Cluster I', and proposal of the new archaeal order Methanocellales ord. nov.</title>
        <authorList>
            <person name="Sakai S."/>
            <person name="Imachi H."/>
            <person name="Hanada S."/>
            <person name="Ohashi A."/>
            <person name="Harada H."/>
            <person name="Kamagata Y."/>
        </authorList>
    </citation>
    <scope>NUCLEOTIDE SEQUENCE [LARGE SCALE GENOMIC DNA]</scope>
    <source>
        <strain evidence="3">DSM 17711 / JCM 13418 / NBRC 101707 / SANAE</strain>
    </source>
</reference>
<evidence type="ECO:0000313" key="2">
    <source>
        <dbReference type="EMBL" id="BAI60077.1"/>
    </source>
</evidence>
<organism evidence="2 3">
    <name type="scientific">Methanocella paludicola (strain DSM 17711 / JCM 13418 / NBRC 101707 / SANAE)</name>
    <dbReference type="NCBI Taxonomy" id="304371"/>
    <lineage>
        <taxon>Archaea</taxon>
        <taxon>Methanobacteriati</taxon>
        <taxon>Methanobacteriota</taxon>
        <taxon>Stenosarchaea group</taxon>
        <taxon>Methanomicrobia</taxon>
        <taxon>Methanocellales</taxon>
        <taxon>Methanocellaceae</taxon>
        <taxon>Methanocella</taxon>
    </lineage>
</organism>
<accession>D1YUF5</accession>
<name>D1YUF5_METPS</name>
<dbReference type="eggNOG" id="arCOG03002">
    <property type="taxonomic scope" value="Archaea"/>
</dbReference>
<dbReference type="InParanoid" id="D1YUF5"/>
<keyword evidence="3" id="KW-1185">Reference proteome</keyword>
<dbReference type="Gene3D" id="2.60.120.10">
    <property type="entry name" value="Jelly Rolls"/>
    <property type="match status" value="1"/>
</dbReference>
<evidence type="ECO:0000313" key="3">
    <source>
        <dbReference type="Proteomes" id="UP000001882"/>
    </source>
</evidence>
<dbReference type="InterPro" id="IPR013096">
    <property type="entry name" value="Cupin_2"/>
</dbReference>
<reference evidence="2 3" key="1">
    <citation type="journal article" date="2007" name="Appl. Environ. Microbiol.">
        <title>Isolation of key methanogens for global methane emission from rice paddy fields: a novel isolate affiliated with the clone cluster rice cluster I.</title>
        <authorList>
            <person name="Sakai S."/>
            <person name="Imachi H."/>
            <person name="Sekiguchi Y."/>
            <person name="Ohashi A."/>
            <person name="Harada H."/>
            <person name="Kamagata Y."/>
        </authorList>
    </citation>
    <scope>NUCLEOTIDE SEQUENCE [LARGE SCALE GENOMIC DNA]</scope>
    <source>
        <strain evidence="3">DSM 17711 / JCM 13418 / NBRC 101707 / SANAE</strain>
    </source>
</reference>
<dbReference type="EMBL" id="AP011532">
    <property type="protein sequence ID" value="BAI60077.1"/>
    <property type="molecule type" value="Genomic_DNA"/>
</dbReference>
<dbReference type="KEGG" id="mpd:MCP_0005"/>